<feature type="domain" description="Helicase-associated" evidence="1">
    <location>
        <begin position="255"/>
        <end position="337"/>
    </location>
</feature>
<dbReference type="RefSeq" id="XP_005838204.1">
    <property type="nucleotide sequence ID" value="XM_005838147.1"/>
</dbReference>
<reference evidence="2 4" key="1">
    <citation type="journal article" date="2012" name="Nature">
        <title>Algal genomes reveal evolutionary mosaicism and the fate of nucleomorphs.</title>
        <authorList>
            <consortium name="DOE Joint Genome Institute"/>
            <person name="Curtis B.A."/>
            <person name="Tanifuji G."/>
            <person name="Burki F."/>
            <person name="Gruber A."/>
            <person name="Irimia M."/>
            <person name="Maruyama S."/>
            <person name="Arias M.C."/>
            <person name="Ball S.G."/>
            <person name="Gile G.H."/>
            <person name="Hirakawa Y."/>
            <person name="Hopkins J.F."/>
            <person name="Kuo A."/>
            <person name="Rensing S.A."/>
            <person name="Schmutz J."/>
            <person name="Symeonidi A."/>
            <person name="Elias M."/>
            <person name="Eveleigh R.J."/>
            <person name="Herman E.K."/>
            <person name="Klute M.J."/>
            <person name="Nakayama T."/>
            <person name="Obornik M."/>
            <person name="Reyes-Prieto A."/>
            <person name="Armbrust E.V."/>
            <person name="Aves S.J."/>
            <person name="Beiko R.G."/>
            <person name="Coutinho P."/>
            <person name="Dacks J.B."/>
            <person name="Durnford D.G."/>
            <person name="Fast N.M."/>
            <person name="Green B.R."/>
            <person name="Grisdale C.J."/>
            <person name="Hempel F."/>
            <person name="Henrissat B."/>
            <person name="Hoppner M.P."/>
            <person name="Ishida K."/>
            <person name="Kim E."/>
            <person name="Koreny L."/>
            <person name="Kroth P.G."/>
            <person name="Liu Y."/>
            <person name="Malik S.B."/>
            <person name="Maier U.G."/>
            <person name="McRose D."/>
            <person name="Mock T."/>
            <person name="Neilson J.A."/>
            <person name="Onodera N.T."/>
            <person name="Poole A.M."/>
            <person name="Pritham E.J."/>
            <person name="Richards T.A."/>
            <person name="Rocap G."/>
            <person name="Roy S.W."/>
            <person name="Sarai C."/>
            <person name="Schaack S."/>
            <person name="Shirato S."/>
            <person name="Slamovits C.H."/>
            <person name="Spencer D.F."/>
            <person name="Suzuki S."/>
            <person name="Worden A.Z."/>
            <person name="Zauner S."/>
            <person name="Barry K."/>
            <person name="Bell C."/>
            <person name="Bharti A.K."/>
            <person name="Crow J.A."/>
            <person name="Grimwood J."/>
            <person name="Kramer R."/>
            <person name="Lindquist E."/>
            <person name="Lucas S."/>
            <person name="Salamov A."/>
            <person name="McFadden G.I."/>
            <person name="Lane C.E."/>
            <person name="Keeling P.J."/>
            <person name="Gray M.W."/>
            <person name="Grigoriev I.V."/>
            <person name="Archibald J.M."/>
        </authorList>
    </citation>
    <scope>NUCLEOTIDE SEQUENCE</scope>
    <source>
        <strain evidence="2 4">CCMP2712</strain>
    </source>
</reference>
<reference evidence="4" key="2">
    <citation type="submission" date="2012-11" db="EMBL/GenBank/DDBJ databases">
        <authorList>
            <person name="Kuo A."/>
            <person name="Curtis B.A."/>
            <person name="Tanifuji G."/>
            <person name="Burki F."/>
            <person name="Gruber A."/>
            <person name="Irimia M."/>
            <person name="Maruyama S."/>
            <person name="Arias M.C."/>
            <person name="Ball S.G."/>
            <person name="Gile G.H."/>
            <person name="Hirakawa Y."/>
            <person name="Hopkins J.F."/>
            <person name="Rensing S.A."/>
            <person name="Schmutz J."/>
            <person name="Symeonidi A."/>
            <person name="Elias M."/>
            <person name="Eveleigh R.J."/>
            <person name="Herman E.K."/>
            <person name="Klute M.J."/>
            <person name="Nakayama T."/>
            <person name="Obornik M."/>
            <person name="Reyes-Prieto A."/>
            <person name="Armbrust E.V."/>
            <person name="Aves S.J."/>
            <person name="Beiko R.G."/>
            <person name="Coutinho P."/>
            <person name="Dacks J.B."/>
            <person name="Durnford D.G."/>
            <person name="Fast N.M."/>
            <person name="Green B.R."/>
            <person name="Grisdale C."/>
            <person name="Hempe F."/>
            <person name="Henrissat B."/>
            <person name="Hoppner M.P."/>
            <person name="Ishida K.-I."/>
            <person name="Kim E."/>
            <person name="Koreny L."/>
            <person name="Kroth P.G."/>
            <person name="Liu Y."/>
            <person name="Malik S.-B."/>
            <person name="Maier U.G."/>
            <person name="McRose D."/>
            <person name="Mock T."/>
            <person name="Neilson J.A."/>
            <person name="Onodera N.T."/>
            <person name="Poole A.M."/>
            <person name="Pritham E.J."/>
            <person name="Richards T.A."/>
            <person name="Rocap G."/>
            <person name="Roy S.W."/>
            <person name="Sarai C."/>
            <person name="Schaack S."/>
            <person name="Shirato S."/>
            <person name="Slamovits C.H."/>
            <person name="Spencer D.F."/>
            <person name="Suzuki S."/>
            <person name="Worden A.Z."/>
            <person name="Zauner S."/>
            <person name="Barry K."/>
            <person name="Bell C."/>
            <person name="Bharti A.K."/>
            <person name="Crow J.A."/>
            <person name="Grimwood J."/>
            <person name="Kramer R."/>
            <person name="Lindquist E."/>
            <person name="Lucas S."/>
            <person name="Salamov A."/>
            <person name="McFadden G.I."/>
            <person name="Lane C.E."/>
            <person name="Keeling P.J."/>
            <person name="Gray M.W."/>
            <person name="Grigoriev I.V."/>
            <person name="Archibald J.M."/>
        </authorList>
    </citation>
    <scope>NUCLEOTIDE SEQUENCE</scope>
    <source>
        <strain evidence="4">CCMP2712</strain>
    </source>
</reference>
<feature type="domain" description="Helicase-associated" evidence="1">
    <location>
        <begin position="37"/>
        <end position="100"/>
    </location>
</feature>
<dbReference type="Pfam" id="PF03457">
    <property type="entry name" value="HA"/>
    <property type="match status" value="4"/>
</dbReference>
<gene>
    <name evidence="2" type="ORF">GUITHDRAFT_103143</name>
</gene>
<dbReference type="InterPro" id="IPR005114">
    <property type="entry name" value="Helicase_assoc"/>
</dbReference>
<dbReference type="Gene3D" id="6.10.140.530">
    <property type="match status" value="4"/>
</dbReference>
<evidence type="ECO:0000313" key="2">
    <source>
        <dbReference type="EMBL" id="EKX51224.1"/>
    </source>
</evidence>
<dbReference type="HOGENOM" id="CLU_606150_0_0_1"/>
<protein>
    <recommendedName>
        <fullName evidence="1">Helicase-associated domain-containing protein</fullName>
    </recommendedName>
</protein>
<dbReference type="GeneID" id="17308018"/>
<dbReference type="eggNOG" id="ENOG502S7R6">
    <property type="taxonomic scope" value="Eukaryota"/>
</dbReference>
<dbReference type="KEGG" id="gtt:GUITHDRAFT_103143"/>
<evidence type="ECO:0000313" key="4">
    <source>
        <dbReference type="Proteomes" id="UP000011087"/>
    </source>
</evidence>
<evidence type="ECO:0000259" key="1">
    <source>
        <dbReference type="Pfam" id="PF03457"/>
    </source>
</evidence>
<dbReference type="OrthoDB" id="70932at2759"/>
<organism evidence="2">
    <name type="scientific">Guillardia theta (strain CCMP2712)</name>
    <name type="common">Cryptophyte</name>
    <dbReference type="NCBI Taxonomy" id="905079"/>
    <lineage>
        <taxon>Eukaryota</taxon>
        <taxon>Cryptophyceae</taxon>
        <taxon>Pyrenomonadales</taxon>
        <taxon>Geminigeraceae</taxon>
        <taxon>Guillardia</taxon>
    </lineage>
</organism>
<keyword evidence="4" id="KW-1185">Reference proteome</keyword>
<name>L1JSE7_GUITC</name>
<proteinExistence type="predicted"/>
<accession>L1JSE7</accession>
<dbReference type="AlphaFoldDB" id="L1JSE7"/>
<feature type="domain" description="Helicase-associated" evidence="1">
    <location>
        <begin position="345"/>
        <end position="406"/>
    </location>
</feature>
<dbReference type="PANTHER" id="PTHR33418:SF1">
    <property type="entry name" value="HELICASE-ASSOCIATED DOMAIN-CONTAINING PROTEIN"/>
    <property type="match status" value="1"/>
</dbReference>
<dbReference type="EMBL" id="JH992976">
    <property type="protein sequence ID" value="EKX51224.1"/>
    <property type="molecule type" value="Genomic_DNA"/>
</dbReference>
<sequence>MASVDGDEGLGDNGLSDPLAFNMCLFCTLCSDHARDQHSWKLRFSELMEWKQMHGTCEVPVIVNSGIERRLSRWIRIQRNLNTKGTLHPARRRMLDSIGFKWRLRRHGAGRRPRNETDPGATLRRFKSESAFLERLQPAMMHGGSFSKSFNETIESVRSPFSIRSSLGQSSSNSEMKPDSAQSERATWLQRYAELKEWRDTFGHCNVYSQPYKSRVVGELGRWVTTQRTFHRLGILSDTRRRLLDALGFTWDLHTTSWEEYFNLFLLFRIVHGHSNVPYRFRNGSDFSLPKEIHRVPRVSKGILIPNLGAWVNNQRALYRNGKLSAERIKRLENMGFVFEIGFGSWNVWFNRLLLYKMQHGTVEMTFADKSSPEDRSLMSWVTVQRSNFHSSSLSQKRRQFLESIGLRARPRRQFAGEHRNFQDSQYEHFNMMGDKESVWILHSCNNTIRLG</sequence>
<dbReference type="OMA" id="NWVCAQR"/>
<dbReference type="EnsemblProtists" id="EKX51224">
    <property type="protein sequence ID" value="EKX51224"/>
    <property type="gene ID" value="GUITHDRAFT_103143"/>
</dbReference>
<dbReference type="PaxDb" id="55529-EKX51224"/>
<dbReference type="Proteomes" id="UP000011087">
    <property type="component" value="Unassembled WGS sequence"/>
</dbReference>
<reference evidence="3" key="3">
    <citation type="submission" date="2016-03" db="UniProtKB">
        <authorList>
            <consortium name="EnsemblProtists"/>
        </authorList>
    </citation>
    <scope>IDENTIFICATION</scope>
</reference>
<dbReference type="PANTHER" id="PTHR33418">
    <property type="entry name" value="HELICASE-ASSOCIATED"/>
    <property type="match status" value="1"/>
</dbReference>
<evidence type="ECO:0000313" key="3">
    <source>
        <dbReference type="EnsemblProtists" id="EKX51224"/>
    </source>
</evidence>
<feature type="domain" description="Helicase-associated" evidence="1">
    <location>
        <begin position="185"/>
        <end position="249"/>
    </location>
</feature>